<evidence type="ECO:0000313" key="2">
    <source>
        <dbReference type="EMBL" id="GGS25698.1"/>
    </source>
</evidence>
<sequence>MNIVLLVLDLLFPRRCAGCSRRGTAWCPTCHAGTAGLVAVHRTLLAGTRAYAATAYTGPARRLVVAYKERRRRELARPIGLILADAVPRVLAREGLGSRCWLVPAPSRPAALRKRGGNHVTLAAAHTARSLRTRGLSVEVAPVLHLRRGTRDSVGLTPEARLSNLRHRVRVRGPLPPPDTPVLFIDDVITTGATAATCVSALRAAGAQVAATLTLTATV</sequence>
<dbReference type="CDD" id="cd06223">
    <property type="entry name" value="PRTases_typeI"/>
    <property type="match status" value="1"/>
</dbReference>
<dbReference type="Proteomes" id="UP000660680">
    <property type="component" value="Unassembled WGS sequence"/>
</dbReference>
<dbReference type="InterPro" id="IPR051910">
    <property type="entry name" value="ComF/GntX_DNA_util-trans"/>
</dbReference>
<comment type="caution">
    <text evidence="2">The sequence shown here is derived from an EMBL/GenBank/DDBJ whole genome shotgun (WGS) entry which is preliminary data.</text>
</comment>
<protein>
    <recommendedName>
        <fullName evidence="4">Amidophosphoribosyltransferase</fullName>
    </recommendedName>
</protein>
<evidence type="ECO:0008006" key="4">
    <source>
        <dbReference type="Google" id="ProtNLM"/>
    </source>
</evidence>
<name>A0A918G9G4_9PSEU</name>
<dbReference type="EMBL" id="BMRB01000001">
    <property type="protein sequence ID" value="GGS25698.1"/>
    <property type="molecule type" value="Genomic_DNA"/>
</dbReference>
<comment type="similarity">
    <text evidence="1">Belongs to the ComF/GntX family.</text>
</comment>
<dbReference type="AlphaFoldDB" id="A0A918G9G4"/>
<evidence type="ECO:0000313" key="3">
    <source>
        <dbReference type="Proteomes" id="UP000660680"/>
    </source>
</evidence>
<reference evidence="2" key="2">
    <citation type="submission" date="2020-09" db="EMBL/GenBank/DDBJ databases">
        <authorList>
            <person name="Sun Q."/>
            <person name="Ohkuma M."/>
        </authorList>
    </citation>
    <scope>NUCLEOTIDE SEQUENCE</scope>
    <source>
        <strain evidence="2">JCM 3276</strain>
    </source>
</reference>
<accession>A0A918G9G4</accession>
<dbReference type="PANTHER" id="PTHR47505:SF1">
    <property type="entry name" value="DNA UTILIZATION PROTEIN YHGH"/>
    <property type="match status" value="1"/>
</dbReference>
<evidence type="ECO:0000256" key="1">
    <source>
        <dbReference type="ARBA" id="ARBA00008007"/>
    </source>
</evidence>
<dbReference type="Gene3D" id="3.40.50.2020">
    <property type="match status" value="1"/>
</dbReference>
<dbReference type="InterPro" id="IPR000836">
    <property type="entry name" value="PRTase_dom"/>
</dbReference>
<dbReference type="SUPFAM" id="SSF53271">
    <property type="entry name" value="PRTase-like"/>
    <property type="match status" value="1"/>
</dbReference>
<organism evidence="2 3">
    <name type="scientific">Actinokineospora fastidiosa</name>
    <dbReference type="NCBI Taxonomy" id="1816"/>
    <lineage>
        <taxon>Bacteria</taxon>
        <taxon>Bacillati</taxon>
        <taxon>Actinomycetota</taxon>
        <taxon>Actinomycetes</taxon>
        <taxon>Pseudonocardiales</taxon>
        <taxon>Pseudonocardiaceae</taxon>
        <taxon>Actinokineospora</taxon>
    </lineage>
</organism>
<gene>
    <name evidence="2" type="ORF">GCM10010171_18810</name>
</gene>
<keyword evidence="3" id="KW-1185">Reference proteome</keyword>
<dbReference type="RefSeq" id="WP_189209814.1">
    <property type="nucleotide sequence ID" value="NZ_BMRB01000001.1"/>
</dbReference>
<proteinExistence type="inferred from homology"/>
<reference evidence="2" key="1">
    <citation type="journal article" date="2014" name="Int. J. Syst. Evol. Microbiol.">
        <title>Complete genome sequence of Corynebacterium casei LMG S-19264T (=DSM 44701T), isolated from a smear-ripened cheese.</title>
        <authorList>
            <consortium name="US DOE Joint Genome Institute (JGI-PGF)"/>
            <person name="Walter F."/>
            <person name="Albersmeier A."/>
            <person name="Kalinowski J."/>
            <person name="Ruckert C."/>
        </authorList>
    </citation>
    <scope>NUCLEOTIDE SEQUENCE</scope>
    <source>
        <strain evidence="2">JCM 3276</strain>
    </source>
</reference>
<dbReference type="InterPro" id="IPR029057">
    <property type="entry name" value="PRTase-like"/>
</dbReference>
<dbReference type="PANTHER" id="PTHR47505">
    <property type="entry name" value="DNA UTILIZATION PROTEIN YHGH"/>
    <property type="match status" value="1"/>
</dbReference>